<dbReference type="STRING" id="1397694.GCA_000702585_02953"/>
<keyword evidence="6 7" id="KW-0472">Membrane</keyword>
<dbReference type="InterPro" id="IPR035906">
    <property type="entry name" value="MetI-like_sf"/>
</dbReference>
<dbReference type="PANTHER" id="PTHR30193">
    <property type="entry name" value="ABC TRANSPORTER PERMEASE PROTEIN"/>
    <property type="match status" value="1"/>
</dbReference>
<feature type="transmembrane region" description="Helical" evidence="7">
    <location>
        <begin position="164"/>
        <end position="188"/>
    </location>
</feature>
<dbReference type="Pfam" id="PF00528">
    <property type="entry name" value="BPD_transp_1"/>
    <property type="match status" value="1"/>
</dbReference>
<feature type="transmembrane region" description="Helical" evidence="7">
    <location>
        <begin position="20"/>
        <end position="40"/>
    </location>
</feature>
<organism evidence="9 10">
    <name type="scientific">Exiguobacterium aurantiacum</name>
    <dbReference type="NCBI Taxonomy" id="33987"/>
    <lineage>
        <taxon>Bacteria</taxon>
        <taxon>Bacillati</taxon>
        <taxon>Bacillota</taxon>
        <taxon>Bacilli</taxon>
        <taxon>Bacillales</taxon>
        <taxon>Bacillales Family XII. Incertae Sedis</taxon>
        <taxon>Exiguobacterium</taxon>
    </lineage>
</organism>
<evidence type="ECO:0000256" key="4">
    <source>
        <dbReference type="ARBA" id="ARBA00022692"/>
    </source>
</evidence>
<name>A0A377FW51_9BACL</name>
<dbReference type="PANTHER" id="PTHR30193:SF41">
    <property type="entry name" value="DIACETYLCHITOBIOSE UPTAKE SYSTEM PERMEASE PROTEIN NGCF"/>
    <property type="match status" value="1"/>
</dbReference>
<evidence type="ECO:0000313" key="10">
    <source>
        <dbReference type="Proteomes" id="UP000254060"/>
    </source>
</evidence>
<dbReference type="CDD" id="cd06261">
    <property type="entry name" value="TM_PBP2"/>
    <property type="match status" value="1"/>
</dbReference>
<keyword evidence="2 7" id="KW-0813">Transport</keyword>
<evidence type="ECO:0000256" key="7">
    <source>
        <dbReference type="RuleBase" id="RU363032"/>
    </source>
</evidence>
<dbReference type="EMBL" id="UGGP01000001">
    <property type="protein sequence ID" value="STO09072.1"/>
    <property type="molecule type" value="Genomic_DNA"/>
</dbReference>
<comment type="similarity">
    <text evidence="7">Belongs to the binding-protein-dependent transport system permease family.</text>
</comment>
<keyword evidence="3" id="KW-1003">Cell membrane</keyword>
<dbReference type="SUPFAM" id="SSF161098">
    <property type="entry name" value="MetI-like"/>
    <property type="match status" value="1"/>
</dbReference>
<keyword evidence="4 7" id="KW-0812">Transmembrane</keyword>
<feature type="transmembrane region" description="Helical" evidence="7">
    <location>
        <begin position="209"/>
        <end position="234"/>
    </location>
</feature>
<feature type="transmembrane region" description="Helical" evidence="7">
    <location>
        <begin position="85"/>
        <end position="105"/>
    </location>
</feature>
<evidence type="ECO:0000256" key="1">
    <source>
        <dbReference type="ARBA" id="ARBA00004651"/>
    </source>
</evidence>
<feature type="transmembrane region" description="Helical" evidence="7">
    <location>
        <begin position="276"/>
        <end position="293"/>
    </location>
</feature>
<gene>
    <name evidence="9" type="primary">ycjO</name>
    <name evidence="9" type="ORF">NCTC13163_02468</name>
</gene>
<dbReference type="RefSeq" id="WP_029335973.1">
    <property type="nucleotide sequence ID" value="NZ_UGGP01000001.1"/>
</dbReference>
<evidence type="ECO:0000256" key="3">
    <source>
        <dbReference type="ARBA" id="ARBA00022475"/>
    </source>
</evidence>
<feature type="transmembrane region" description="Helical" evidence="7">
    <location>
        <begin position="117"/>
        <end position="137"/>
    </location>
</feature>
<dbReference type="AlphaFoldDB" id="A0A377FW51"/>
<dbReference type="InterPro" id="IPR000515">
    <property type="entry name" value="MetI-like"/>
</dbReference>
<dbReference type="GO" id="GO:0055085">
    <property type="term" value="P:transmembrane transport"/>
    <property type="evidence" value="ECO:0007669"/>
    <property type="project" value="InterPro"/>
</dbReference>
<evidence type="ECO:0000256" key="6">
    <source>
        <dbReference type="ARBA" id="ARBA00023136"/>
    </source>
</evidence>
<reference evidence="9 10" key="1">
    <citation type="submission" date="2018-06" db="EMBL/GenBank/DDBJ databases">
        <authorList>
            <consortium name="Pathogen Informatics"/>
            <person name="Doyle S."/>
        </authorList>
    </citation>
    <scope>NUCLEOTIDE SEQUENCE [LARGE SCALE GENOMIC DNA]</scope>
    <source>
        <strain evidence="9 10">NCTC13163</strain>
    </source>
</reference>
<accession>A0A377FW51</accession>
<protein>
    <submittedName>
        <fullName evidence="9">Inner membrane ABC transporter permease protein ycjO</fullName>
    </submittedName>
</protein>
<evidence type="ECO:0000256" key="2">
    <source>
        <dbReference type="ARBA" id="ARBA00022448"/>
    </source>
</evidence>
<sequence length="301" mass="34003">MTETTKRMKRRRNWKRPASFIAFVGPAFLAFVAIVLIPFFNGIYYSFTDWNGVTGQLNFVGLDNYHRLLFEDAQFRSSFWITTKYTIVAVLLTNIVGFSLALLLTMNIKTRNLLRTVFFMPNLIGGLILGFIWQFIYVKGFESIGALTGWSLFELPWLGDAQTAFWGIVIVAIWQGGGYVMVIYIAALQNVPTDLLEAARIDGANRLKMLRHITLPMIMPSITICLFLTISWSFKVFDTNLSLTNGGPFKSTEMLALNIYTESFVNNNYGLGSAKAVIFFLVVAAITVTQVYLTKKREVEA</sequence>
<evidence type="ECO:0000313" key="9">
    <source>
        <dbReference type="EMBL" id="STO09072.1"/>
    </source>
</evidence>
<evidence type="ECO:0000256" key="5">
    <source>
        <dbReference type="ARBA" id="ARBA00022989"/>
    </source>
</evidence>
<feature type="domain" description="ABC transmembrane type-1" evidence="8">
    <location>
        <begin position="79"/>
        <end position="290"/>
    </location>
</feature>
<keyword evidence="5 7" id="KW-1133">Transmembrane helix</keyword>
<dbReference type="GO" id="GO:0005886">
    <property type="term" value="C:plasma membrane"/>
    <property type="evidence" value="ECO:0007669"/>
    <property type="project" value="UniProtKB-SubCell"/>
</dbReference>
<dbReference type="Gene3D" id="1.10.3720.10">
    <property type="entry name" value="MetI-like"/>
    <property type="match status" value="1"/>
</dbReference>
<dbReference type="InterPro" id="IPR051393">
    <property type="entry name" value="ABC_transporter_permease"/>
</dbReference>
<dbReference type="Proteomes" id="UP000254060">
    <property type="component" value="Unassembled WGS sequence"/>
</dbReference>
<comment type="subcellular location">
    <subcellularLocation>
        <location evidence="1 7">Cell membrane</location>
        <topology evidence="1 7">Multi-pass membrane protein</topology>
    </subcellularLocation>
</comment>
<dbReference type="PROSITE" id="PS50928">
    <property type="entry name" value="ABC_TM1"/>
    <property type="match status" value="1"/>
</dbReference>
<evidence type="ECO:0000259" key="8">
    <source>
        <dbReference type="PROSITE" id="PS50928"/>
    </source>
</evidence>
<proteinExistence type="inferred from homology"/>